<evidence type="ECO:0000256" key="2">
    <source>
        <dbReference type="ARBA" id="ARBA00022475"/>
    </source>
</evidence>
<keyword evidence="11" id="KW-1185">Reference proteome</keyword>
<keyword evidence="7" id="KW-0325">Glycoprotein</keyword>
<dbReference type="Gene3D" id="1.10.287.70">
    <property type="match status" value="1"/>
</dbReference>
<keyword evidence="6" id="KW-0675">Receptor</keyword>
<dbReference type="Pfam" id="PF24061">
    <property type="entry name" value="LBD_receptor"/>
    <property type="match status" value="1"/>
</dbReference>
<organism evidence="10 11">
    <name type="scientific">Lucilia cuprina</name>
    <name type="common">Green bottle fly</name>
    <name type="synonym">Australian sheep blowfly</name>
    <dbReference type="NCBI Taxonomy" id="7375"/>
    <lineage>
        <taxon>Eukaryota</taxon>
        <taxon>Metazoa</taxon>
        <taxon>Ecdysozoa</taxon>
        <taxon>Arthropoda</taxon>
        <taxon>Hexapoda</taxon>
        <taxon>Insecta</taxon>
        <taxon>Pterygota</taxon>
        <taxon>Neoptera</taxon>
        <taxon>Endopterygota</taxon>
        <taxon>Diptera</taxon>
        <taxon>Brachycera</taxon>
        <taxon>Muscomorpha</taxon>
        <taxon>Oestroidea</taxon>
        <taxon>Calliphoridae</taxon>
        <taxon>Luciliinae</taxon>
        <taxon>Lucilia</taxon>
    </lineage>
</organism>
<feature type="transmembrane region" description="Helical" evidence="8">
    <location>
        <begin position="390"/>
        <end position="408"/>
    </location>
</feature>
<feature type="transmembrane region" description="Helical" evidence="8">
    <location>
        <begin position="359"/>
        <end position="378"/>
    </location>
</feature>
<dbReference type="InterPro" id="IPR052192">
    <property type="entry name" value="Insect_Ionotropic_Sensory_Rcpt"/>
</dbReference>
<evidence type="ECO:0000256" key="4">
    <source>
        <dbReference type="ARBA" id="ARBA00022989"/>
    </source>
</evidence>
<sequence length="636" mass="74082">MRPNNYKIHGGHKGLQLSFAGYFQGTTHQKGLSLNFNLNSIDVSEMSSYLQHFNREFFFEESSELTVVQSVRHKRAKYYFNELSSEYSMNLTDMKIKLEDVHYNYHHDFAYFNIMFIDSYESFRIIDPGPKTATEDFSEFYLIILYSISKHPEKEIQQIFDYCWSYYTVNVALLLQTQEENPILLYTYYPFTSKFCHRVQLYIINHNKSITDLKGFELFPDKFHNFHNCTLMAALWNVPPYLTLPKRGQSGGEMEGMEGMEGFLLNVLAKVLNFRIAYITPPNNEQRGLVKPDGTVTGAIKMLNNRVADLSLGSFRCTLERSTALSPSMTFYQTMQVFTVLALRQPWTSFEIIAYPFDFHIWLVLLALMLFLLSSPHILDHLRHKTLKFIYGFSSPNFININVIAITLGQTANSLPQRNFARYILFMWILLTMILRSIYQGSLYDFLKSQKTLAPPDTTAELTERKYQLILNMATGDSFSGIQIIRDKLIEVLIMNISDAGGFPLLEANPQKRYVTGTPKDFLTYYVNTHDKYGVFHVLKETIFSQQLCMYFTKHSYLVEPFNHVLQNLRSFGLIDYWAELVLDDRFLEEVDEVSTETPLTLAQLSGIVQICLYLYLITFIVFVGEILWFKFNKRD</sequence>
<dbReference type="PANTHER" id="PTHR42643:SF30">
    <property type="entry name" value="IONOTROPIC RECEPTOR 40A-RELATED"/>
    <property type="match status" value="1"/>
</dbReference>
<dbReference type="EMBL" id="JRES01001480">
    <property type="protein sequence ID" value="KNC22561.1"/>
    <property type="molecule type" value="Genomic_DNA"/>
</dbReference>
<dbReference type="PANTHER" id="PTHR42643">
    <property type="entry name" value="IONOTROPIC RECEPTOR 20A-RELATED"/>
    <property type="match status" value="1"/>
</dbReference>
<dbReference type="OrthoDB" id="8050636at2759"/>
<evidence type="ECO:0000256" key="3">
    <source>
        <dbReference type="ARBA" id="ARBA00022692"/>
    </source>
</evidence>
<keyword evidence="5 8" id="KW-0472">Membrane</keyword>
<dbReference type="AlphaFoldDB" id="A0A0L0BRB7"/>
<feature type="domain" description="Putative ionotropic receptor ligand binding" evidence="9">
    <location>
        <begin position="44"/>
        <end position="225"/>
    </location>
</feature>
<feature type="transmembrane region" description="Helical" evidence="8">
    <location>
        <begin position="611"/>
        <end position="630"/>
    </location>
</feature>
<keyword evidence="2" id="KW-1003">Cell membrane</keyword>
<evidence type="ECO:0000256" key="6">
    <source>
        <dbReference type="ARBA" id="ARBA00023170"/>
    </source>
</evidence>
<gene>
    <name evidence="10" type="ORF">FF38_00174</name>
</gene>
<dbReference type="Proteomes" id="UP000037069">
    <property type="component" value="Unassembled WGS sequence"/>
</dbReference>
<keyword evidence="4 8" id="KW-1133">Transmembrane helix</keyword>
<dbReference type="Gene3D" id="3.40.190.10">
    <property type="entry name" value="Periplasmic binding protein-like II"/>
    <property type="match status" value="1"/>
</dbReference>
<feature type="transmembrane region" description="Helical" evidence="8">
    <location>
        <begin position="420"/>
        <end position="439"/>
    </location>
</feature>
<evidence type="ECO:0000256" key="1">
    <source>
        <dbReference type="ARBA" id="ARBA00004651"/>
    </source>
</evidence>
<evidence type="ECO:0000256" key="5">
    <source>
        <dbReference type="ARBA" id="ARBA00023136"/>
    </source>
</evidence>
<dbReference type="SUPFAM" id="SSF53850">
    <property type="entry name" value="Periplasmic binding protein-like II"/>
    <property type="match status" value="1"/>
</dbReference>
<evidence type="ECO:0000259" key="9">
    <source>
        <dbReference type="Pfam" id="PF24061"/>
    </source>
</evidence>
<comment type="caution">
    <text evidence="10">The sequence shown here is derived from an EMBL/GenBank/DDBJ whole genome shotgun (WGS) entry which is preliminary data.</text>
</comment>
<dbReference type="OMA" id="PYGPHRC"/>
<name>A0A0L0BRB7_LUCCU</name>
<comment type="subcellular location">
    <subcellularLocation>
        <location evidence="1">Cell membrane</location>
        <topology evidence="1">Multi-pass membrane protein</topology>
    </subcellularLocation>
</comment>
<accession>A0A0L0BRB7</accession>
<evidence type="ECO:0000313" key="10">
    <source>
        <dbReference type="EMBL" id="KNC22561.1"/>
    </source>
</evidence>
<dbReference type="InterPro" id="IPR056198">
    <property type="entry name" value="LBD_receptor"/>
</dbReference>
<proteinExistence type="predicted"/>
<keyword evidence="3 8" id="KW-0812">Transmembrane</keyword>
<protein>
    <recommendedName>
        <fullName evidence="9">Putative ionotropic receptor ligand binding domain-containing protein</fullName>
    </recommendedName>
</protein>
<dbReference type="GO" id="GO:0005886">
    <property type="term" value="C:plasma membrane"/>
    <property type="evidence" value="ECO:0007669"/>
    <property type="project" value="UniProtKB-SubCell"/>
</dbReference>
<evidence type="ECO:0000313" key="11">
    <source>
        <dbReference type="Proteomes" id="UP000037069"/>
    </source>
</evidence>
<reference evidence="10 11" key="1">
    <citation type="journal article" date="2015" name="Nat. Commun.">
        <title>Lucilia cuprina genome unlocks parasitic fly biology to underpin future interventions.</title>
        <authorList>
            <person name="Anstead C.A."/>
            <person name="Korhonen P.K."/>
            <person name="Young N.D."/>
            <person name="Hall R.S."/>
            <person name="Jex A.R."/>
            <person name="Murali S.C."/>
            <person name="Hughes D.S."/>
            <person name="Lee S.F."/>
            <person name="Perry T."/>
            <person name="Stroehlein A.J."/>
            <person name="Ansell B.R."/>
            <person name="Breugelmans B."/>
            <person name="Hofmann A."/>
            <person name="Qu J."/>
            <person name="Dugan S."/>
            <person name="Lee S.L."/>
            <person name="Chao H."/>
            <person name="Dinh H."/>
            <person name="Han Y."/>
            <person name="Doddapaneni H.V."/>
            <person name="Worley K.C."/>
            <person name="Muzny D.M."/>
            <person name="Ioannidis P."/>
            <person name="Waterhouse R.M."/>
            <person name="Zdobnov E.M."/>
            <person name="James P.J."/>
            <person name="Bagnall N.H."/>
            <person name="Kotze A.C."/>
            <person name="Gibbs R.A."/>
            <person name="Richards S."/>
            <person name="Batterham P."/>
            <person name="Gasser R.B."/>
        </authorList>
    </citation>
    <scope>NUCLEOTIDE SEQUENCE [LARGE SCALE GENOMIC DNA]</scope>
    <source>
        <strain evidence="10 11">LS</strain>
        <tissue evidence="10">Full body</tissue>
    </source>
</reference>
<evidence type="ECO:0000256" key="7">
    <source>
        <dbReference type="ARBA" id="ARBA00023180"/>
    </source>
</evidence>
<evidence type="ECO:0000256" key="8">
    <source>
        <dbReference type="SAM" id="Phobius"/>
    </source>
</evidence>